<keyword evidence="1" id="KW-0732">Signal</keyword>
<organism evidence="2 3">
    <name type="scientific">Tamaricihabitans halophyticus</name>
    <dbReference type="NCBI Taxonomy" id="1262583"/>
    <lineage>
        <taxon>Bacteria</taxon>
        <taxon>Bacillati</taxon>
        <taxon>Actinomycetota</taxon>
        <taxon>Actinomycetes</taxon>
        <taxon>Pseudonocardiales</taxon>
        <taxon>Pseudonocardiaceae</taxon>
        <taxon>Tamaricihabitans</taxon>
    </lineage>
</organism>
<dbReference type="PIRSF" id="PIRSF029171">
    <property type="entry name" value="Esterase_LipA"/>
    <property type="match status" value="1"/>
</dbReference>
<comment type="caution">
    <text evidence="2">The sequence shown here is derived from an EMBL/GenBank/DDBJ whole genome shotgun (WGS) entry which is preliminary data.</text>
</comment>
<dbReference type="SUPFAM" id="SSF53474">
    <property type="entry name" value="alpha/beta-Hydrolases"/>
    <property type="match status" value="1"/>
</dbReference>
<accession>A0A4R2QYW9</accession>
<dbReference type="Pfam" id="PF03583">
    <property type="entry name" value="LIP"/>
    <property type="match status" value="1"/>
</dbReference>
<name>A0A4R2QYW9_9PSEU</name>
<dbReference type="GO" id="GO:0004806">
    <property type="term" value="F:triacylglycerol lipase activity"/>
    <property type="evidence" value="ECO:0007669"/>
    <property type="project" value="InterPro"/>
</dbReference>
<sequence length="373" mass="39330">MALRAPAALLTLIAFLLTVTPAASADARTEHPSWAGRLLSAKPVQPAGGLPEGTRVHRIKYLSSTPEGAPTVVTGLTLVPPGPAPEGGRPVISWAHGTTGIGDSCAPSVDPAMAGYGPQFQQFLAAGYAITATDYPGLGTPGVHPYLIPESEARSVIDAVPAARAVDPAFGTRWFAVGHSQGGQAALAAAEIAGEYDPGLSLRGTVGYAPAPNANVANELSPVLDPVSQAFYTMMLVGLKTQYPQLRYADYLGPQARKLLPAAHSLCFDELAERFTLAEIPPEEFETRDVAADQRLREWFAANEIGHKRAEGPLLVLQGDADPVVLPEFTESFVADSRAHGSDLRYQVYPGADHGEVLDAAASDALAWLAQRR</sequence>
<dbReference type="RefSeq" id="WP_165912925.1">
    <property type="nucleotide sequence ID" value="NZ_SLXQ01000003.1"/>
</dbReference>
<keyword evidence="3" id="KW-1185">Reference proteome</keyword>
<protein>
    <submittedName>
        <fullName evidence="2">Secretory lipase</fullName>
    </submittedName>
</protein>
<feature type="signal peptide" evidence="1">
    <location>
        <begin position="1"/>
        <end position="25"/>
    </location>
</feature>
<dbReference type="AlphaFoldDB" id="A0A4R2QYW9"/>
<dbReference type="EMBL" id="SLXQ01000003">
    <property type="protein sequence ID" value="TCP54268.1"/>
    <property type="molecule type" value="Genomic_DNA"/>
</dbReference>
<proteinExistence type="predicted"/>
<dbReference type="Gene3D" id="3.40.50.1820">
    <property type="entry name" value="alpha/beta hydrolase"/>
    <property type="match status" value="2"/>
</dbReference>
<dbReference type="InterPro" id="IPR029058">
    <property type="entry name" value="AB_hydrolase_fold"/>
</dbReference>
<evidence type="ECO:0000313" key="3">
    <source>
        <dbReference type="Proteomes" id="UP000294911"/>
    </source>
</evidence>
<dbReference type="GO" id="GO:0016042">
    <property type="term" value="P:lipid catabolic process"/>
    <property type="evidence" value="ECO:0007669"/>
    <property type="project" value="InterPro"/>
</dbReference>
<dbReference type="Proteomes" id="UP000294911">
    <property type="component" value="Unassembled WGS sequence"/>
</dbReference>
<dbReference type="PANTHER" id="PTHR34853">
    <property type="match status" value="1"/>
</dbReference>
<dbReference type="InterPro" id="IPR005152">
    <property type="entry name" value="Lipase_secreted"/>
</dbReference>
<dbReference type="PANTHER" id="PTHR34853:SF1">
    <property type="entry name" value="LIPASE 5"/>
    <property type="match status" value="1"/>
</dbReference>
<reference evidence="2 3" key="1">
    <citation type="submission" date="2019-03" db="EMBL/GenBank/DDBJ databases">
        <title>Genomic Encyclopedia of Type Strains, Phase IV (KMG-IV): sequencing the most valuable type-strain genomes for metagenomic binning, comparative biology and taxonomic classification.</title>
        <authorList>
            <person name="Goeker M."/>
        </authorList>
    </citation>
    <scope>NUCLEOTIDE SEQUENCE [LARGE SCALE GENOMIC DNA]</scope>
    <source>
        <strain evidence="2 3">DSM 45765</strain>
    </source>
</reference>
<evidence type="ECO:0000256" key="1">
    <source>
        <dbReference type="SAM" id="SignalP"/>
    </source>
</evidence>
<evidence type="ECO:0000313" key="2">
    <source>
        <dbReference type="EMBL" id="TCP54268.1"/>
    </source>
</evidence>
<feature type="chain" id="PRO_5039121642" evidence="1">
    <location>
        <begin position="26"/>
        <end position="373"/>
    </location>
</feature>
<gene>
    <name evidence="2" type="ORF">EV191_103312</name>
</gene>